<gene>
    <name evidence="1" type="ORF">GCM10023169_37810</name>
</gene>
<reference evidence="2" key="1">
    <citation type="journal article" date="2019" name="Int. J. Syst. Evol. Microbiol.">
        <title>The Global Catalogue of Microorganisms (GCM) 10K type strain sequencing project: providing services to taxonomists for standard genome sequencing and annotation.</title>
        <authorList>
            <consortium name="The Broad Institute Genomics Platform"/>
            <consortium name="The Broad Institute Genome Sequencing Center for Infectious Disease"/>
            <person name="Wu L."/>
            <person name="Ma J."/>
        </authorList>
    </citation>
    <scope>NUCLEOTIDE SEQUENCE [LARGE SCALE GENOMIC DNA]</scope>
    <source>
        <strain evidence="2">JCM 17810</strain>
    </source>
</reference>
<accession>A0ABP8LPS6</accession>
<evidence type="ECO:0000313" key="2">
    <source>
        <dbReference type="Proteomes" id="UP001500622"/>
    </source>
</evidence>
<sequence>MAVGSRICARLDPIMTARGFQRGQVGFGVEGGMVTCVSVIYCASQADFSSRFPGVVDEDDDAWLGACTDLTVEAAPVSDPRLTEINLDGQVFGDVLREVRREDLLPRLEGLHEVPLDAALDRLAVFVGALLEITDDSPTSQENDDHDE</sequence>
<comment type="caution">
    <text evidence="1">The sequence shown here is derived from an EMBL/GenBank/DDBJ whole genome shotgun (WGS) entry which is preliminary data.</text>
</comment>
<keyword evidence="2" id="KW-1185">Reference proteome</keyword>
<organism evidence="1 2">
    <name type="scientific">Georgenia halophila</name>
    <dbReference type="NCBI Taxonomy" id="620889"/>
    <lineage>
        <taxon>Bacteria</taxon>
        <taxon>Bacillati</taxon>
        <taxon>Actinomycetota</taxon>
        <taxon>Actinomycetes</taxon>
        <taxon>Micrococcales</taxon>
        <taxon>Bogoriellaceae</taxon>
        <taxon>Georgenia</taxon>
    </lineage>
</organism>
<dbReference type="Proteomes" id="UP001500622">
    <property type="component" value="Unassembled WGS sequence"/>
</dbReference>
<name>A0ABP8LPS6_9MICO</name>
<protein>
    <submittedName>
        <fullName evidence="1">Uncharacterized protein</fullName>
    </submittedName>
</protein>
<evidence type="ECO:0000313" key="1">
    <source>
        <dbReference type="EMBL" id="GAA4432248.1"/>
    </source>
</evidence>
<proteinExistence type="predicted"/>
<dbReference type="EMBL" id="BAABGN010000013">
    <property type="protein sequence ID" value="GAA4432248.1"/>
    <property type="molecule type" value="Genomic_DNA"/>
</dbReference>